<reference evidence="1 2" key="1">
    <citation type="submission" date="2019-08" db="EMBL/GenBank/DDBJ databases">
        <title>Deep-cultivation of Planctomycetes and their phenomic and genomic characterization uncovers novel biology.</title>
        <authorList>
            <person name="Wiegand S."/>
            <person name="Jogler M."/>
            <person name="Boedeker C."/>
            <person name="Pinto D."/>
            <person name="Vollmers J."/>
            <person name="Rivas-Marin E."/>
            <person name="Kohn T."/>
            <person name="Peeters S.H."/>
            <person name="Heuer A."/>
            <person name="Rast P."/>
            <person name="Oberbeckmann S."/>
            <person name="Bunk B."/>
            <person name="Jeske O."/>
            <person name="Meyerdierks A."/>
            <person name="Storesund J.E."/>
            <person name="Kallscheuer N."/>
            <person name="Luecker S."/>
            <person name="Lage O.M."/>
            <person name="Pohl T."/>
            <person name="Merkel B.J."/>
            <person name="Hornburger P."/>
            <person name="Mueller R.-W."/>
            <person name="Bruemmer F."/>
            <person name="Labrenz M."/>
            <person name="Spormann A.M."/>
            <person name="Op den Camp H."/>
            <person name="Overmann J."/>
            <person name="Amann R."/>
            <person name="Jetten M.S.M."/>
            <person name="Mascher T."/>
            <person name="Medema M.H."/>
            <person name="Devos D.P."/>
            <person name="Kaster A.-K."/>
            <person name="Ovreas L."/>
            <person name="Rohde M."/>
            <person name="Galperin M.Y."/>
            <person name="Jogler C."/>
        </authorList>
    </citation>
    <scope>NUCLEOTIDE SEQUENCE [LARGE SCALE GENOMIC DNA]</scope>
    <source>
        <strain evidence="1 2">Pr1d</strain>
    </source>
</reference>
<dbReference type="Proteomes" id="UP000323917">
    <property type="component" value="Chromosome"/>
</dbReference>
<keyword evidence="2" id="KW-1185">Reference proteome</keyword>
<gene>
    <name evidence="1" type="ORF">Pr1d_40150</name>
</gene>
<dbReference type="KEGG" id="bgok:Pr1d_40150"/>
<evidence type="ECO:0000313" key="2">
    <source>
        <dbReference type="Proteomes" id="UP000323917"/>
    </source>
</evidence>
<dbReference type="EMBL" id="CP042913">
    <property type="protein sequence ID" value="QEG36679.1"/>
    <property type="molecule type" value="Genomic_DNA"/>
</dbReference>
<dbReference type="AlphaFoldDB" id="A0A5B9QFK4"/>
<name>A0A5B9QFK4_9BACT</name>
<proteinExistence type="predicted"/>
<protein>
    <submittedName>
        <fullName evidence="1">Uncharacterized protein</fullName>
    </submittedName>
</protein>
<organism evidence="1 2">
    <name type="scientific">Bythopirellula goksoeyrii</name>
    <dbReference type="NCBI Taxonomy" id="1400387"/>
    <lineage>
        <taxon>Bacteria</taxon>
        <taxon>Pseudomonadati</taxon>
        <taxon>Planctomycetota</taxon>
        <taxon>Planctomycetia</taxon>
        <taxon>Pirellulales</taxon>
        <taxon>Lacipirellulaceae</taxon>
        <taxon>Bythopirellula</taxon>
    </lineage>
</organism>
<accession>A0A5B9QFK4</accession>
<sequence>MRSNAMKILVCTGIITFTIHQQANHLSVFGESALLGDWNSGAG</sequence>
<evidence type="ECO:0000313" key="1">
    <source>
        <dbReference type="EMBL" id="QEG36679.1"/>
    </source>
</evidence>